<evidence type="ECO:0000256" key="3">
    <source>
        <dbReference type="ARBA" id="ARBA00022516"/>
    </source>
</evidence>
<proteinExistence type="inferred from homology"/>
<dbReference type="Pfam" id="PF19279">
    <property type="entry name" value="YegS_C"/>
    <property type="match status" value="1"/>
</dbReference>
<reference evidence="14 15" key="1">
    <citation type="submission" date="2017-09" db="EMBL/GenBank/DDBJ databases">
        <title>Bacterial strain isolated from the female urinary microbiota.</title>
        <authorList>
            <person name="Thomas-White K."/>
            <person name="Kumar N."/>
            <person name="Forster S."/>
            <person name="Putonti C."/>
            <person name="Lawley T."/>
            <person name="Wolfe A.J."/>
        </authorList>
    </citation>
    <scope>NUCLEOTIDE SEQUENCE [LARGE SCALE GENOMIC DNA]</scope>
    <source>
        <strain evidence="14 15">UMB0852</strain>
    </source>
</reference>
<keyword evidence="11" id="KW-0594">Phospholipid biosynthesis</keyword>
<comment type="similarity">
    <text evidence="2">Belongs to the diacylglycerol/lipid kinase family.</text>
</comment>
<dbReference type="RefSeq" id="WP_102227865.1">
    <property type="nucleotide sequence ID" value="NZ_PNFY01000022.1"/>
</dbReference>
<comment type="cofactor">
    <cofactor evidence="1">
        <name>Mg(2+)</name>
        <dbReference type="ChEBI" id="CHEBI:18420"/>
    </cofactor>
</comment>
<evidence type="ECO:0000256" key="1">
    <source>
        <dbReference type="ARBA" id="ARBA00001946"/>
    </source>
</evidence>
<dbReference type="Gene3D" id="3.40.50.10330">
    <property type="entry name" value="Probable inorganic polyphosphate/atp-NAD kinase, domain 1"/>
    <property type="match status" value="1"/>
</dbReference>
<dbReference type="AlphaFoldDB" id="A0A2N6SNK1"/>
<keyword evidence="8" id="KW-0067">ATP-binding</keyword>
<evidence type="ECO:0000256" key="4">
    <source>
        <dbReference type="ARBA" id="ARBA00022679"/>
    </source>
</evidence>
<dbReference type="GO" id="GO:0008654">
    <property type="term" value="P:phospholipid biosynthetic process"/>
    <property type="evidence" value="ECO:0007669"/>
    <property type="project" value="UniProtKB-KW"/>
</dbReference>
<keyword evidence="4" id="KW-0808">Transferase</keyword>
<dbReference type="Gene3D" id="2.60.200.40">
    <property type="match status" value="1"/>
</dbReference>
<dbReference type="Proteomes" id="UP000235682">
    <property type="component" value="Unassembled WGS sequence"/>
</dbReference>
<dbReference type="GO" id="GO:0005524">
    <property type="term" value="F:ATP binding"/>
    <property type="evidence" value="ECO:0007669"/>
    <property type="project" value="UniProtKB-KW"/>
</dbReference>
<evidence type="ECO:0000259" key="13">
    <source>
        <dbReference type="PROSITE" id="PS50146"/>
    </source>
</evidence>
<dbReference type="InterPro" id="IPR045540">
    <property type="entry name" value="YegS/DAGK_C"/>
</dbReference>
<organism evidence="14 15">
    <name type="scientific">Dolosicoccus paucivorans</name>
    <dbReference type="NCBI Taxonomy" id="84521"/>
    <lineage>
        <taxon>Bacteria</taxon>
        <taxon>Bacillati</taxon>
        <taxon>Bacillota</taxon>
        <taxon>Bacilli</taxon>
        <taxon>Lactobacillales</taxon>
        <taxon>Aerococcaceae</taxon>
        <taxon>Dolosicoccus</taxon>
    </lineage>
</organism>
<evidence type="ECO:0000256" key="9">
    <source>
        <dbReference type="ARBA" id="ARBA00022842"/>
    </source>
</evidence>
<dbReference type="SUPFAM" id="SSF111331">
    <property type="entry name" value="NAD kinase/diacylglycerol kinase-like"/>
    <property type="match status" value="1"/>
</dbReference>
<comment type="caution">
    <text evidence="14">The sequence shown here is derived from an EMBL/GenBank/DDBJ whole genome shotgun (WGS) entry which is preliminary data.</text>
</comment>
<dbReference type="GO" id="GO:0005886">
    <property type="term" value="C:plasma membrane"/>
    <property type="evidence" value="ECO:0007669"/>
    <property type="project" value="TreeGrafter"/>
</dbReference>
<protein>
    <recommendedName>
        <fullName evidence="13">DAGKc domain-containing protein</fullName>
    </recommendedName>
</protein>
<evidence type="ECO:0000313" key="14">
    <source>
        <dbReference type="EMBL" id="PMC58620.1"/>
    </source>
</evidence>
<evidence type="ECO:0000313" key="15">
    <source>
        <dbReference type="Proteomes" id="UP000235682"/>
    </source>
</evidence>
<dbReference type="GO" id="GO:0046872">
    <property type="term" value="F:metal ion binding"/>
    <property type="evidence" value="ECO:0007669"/>
    <property type="project" value="UniProtKB-KW"/>
</dbReference>
<dbReference type="GO" id="GO:0004143">
    <property type="term" value="F:ATP-dependent diacylglycerol kinase activity"/>
    <property type="evidence" value="ECO:0007669"/>
    <property type="project" value="TreeGrafter"/>
</dbReference>
<keyword evidence="10" id="KW-0443">Lipid metabolism</keyword>
<dbReference type="PANTHER" id="PTHR12358">
    <property type="entry name" value="SPHINGOSINE KINASE"/>
    <property type="match status" value="1"/>
</dbReference>
<dbReference type="InterPro" id="IPR016064">
    <property type="entry name" value="NAD/diacylglycerol_kinase_sf"/>
</dbReference>
<dbReference type="STRING" id="84521.SAMN04487994_10163"/>
<keyword evidence="9" id="KW-0460">Magnesium</keyword>
<keyword evidence="5" id="KW-0479">Metal-binding</keyword>
<evidence type="ECO:0000256" key="12">
    <source>
        <dbReference type="ARBA" id="ARBA00023264"/>
    </source>
</evidence>
<dbReference type="InterPro" id="IPR001206">
    <property type="entry name" value="Diacylglycerol_kinase_cat_dom"/>
</dbReference>
<evidence type="ECO:0000256" key="6">
    <source>
        <dbReference type="ARBA" id="ARBA00022741"/>
    </source>
</evidence>
<evidence type="ECO:0000256" key="11">
    <source>
        <dbReference type="ARBA" id="ARBA00023209"/>
    </source>
</evidence>
<evidence type="ECO:0000256" key="2">
    <source>
        <dbReference type="ARBA" id="ARBA00005983"/>
    </source>
</evidence>
<keyword evidence="6" id="KW-0547">Nucleotide-binding</keyword>
<dbReference type="PANTHER" id="PTHR12358:SF106">
    <property type="entry name" value="LIPID KINASE YEGS"/>
    <property type="match status" value="1"/>
</dbReference>
<dbReference type="EMBL" id="PNHE01000009">
    <property type="protein sequence ID" value="PMC58620.1"/>
    <property type="molecule type" value="Genomic_DNA"/>
</dbReference>
<feature type="domain" description="DAGKc" evidence="13">
    <location>
        <begin position="1"/>
        <end position="133"/>
    </location>
</feature>
<keyword evidence="7" id="KW-0418">Kinase</keyword>
<dbReference type="PROSITE" id="PS50146">
    <property type="entry name" value="DAGK"/>
    <property type="match status" value="1"/>
</dbReference>
<evidence type="ECO:0000256" key="8">
    <source>
        <dbReference type="ARBA" id="ARBA00022840"/>
    </source>
</evidence>
<name>A0A2N6SNK1_9LACT</name>
<dbReference type="InterPro" id="IPR005218">
    <property type="entry name" value="Diacylglycerol/lipid_kinase"/>
</dbReference>
<keyword evidence="15" id="KW-1185">Reference proteome</keyword>
<evidence type="ECO:0000256" key="7">
    <source>
        <dbReference type="ARBA" id="ARBA00022777"/>
    </source>
</evidence>
<dbReference type="SMART" id="SM00046">
    <property type="entry name" value="DAGKc"/>
    <property type="match status" value="1"/>
</dbReference>
<gene>
    <name evidence="14" type="ORF">CJ205_03300</name>
</gene>
<evidence type="ECO:0000256" key="10">
    <source>
        <dbReference type="ARBA" id="ARBA00023098"/>
    </source>
</evidence>
<evidence type="ECO:0000256" key="5">
    <source>
        <dbReference type="ARBA" id="ARBA00022723"/>
    </source>
</evidence>
<keyword evidence="12" id="KW-1208">Phospholipid metabolism</keyword>
<dbReference type="OrthoDB" id="142078at2"/>
<accession>A0A2N6SNK1</accession>
<sequence>MLQRVLIIANPGSGKGKAIYYADQLSNVLRHHHHSVTHTRLTKKAGDAKEWAQQASRNGYDTVICLGGDGTVNETAQGVYLSDHPIMFGFIPLGTVNDLGRALGYSMNPERAIREFKQVDLRKLDIARVNDRYFINVLAIGAVPESVMLTDSKDKNRFGRFAYYKDSIAGLLNTKDYYYQLKIDDDTHMIQSNLILIMLTNNVAGFERLFYEARYDDGLMHIVAIDGVKPTDHLNAVFEAAIGETKGYNFIAKSAKKIKIRNLNQSIIYCNVDGDQGPILPLDIEVIPHAIDVLVPR</sequence>
<dbReference type="InterPro" id="IPR050187">
    <property type="entry name" value="Lipid_Phosphate_FormReg"/>
</dbReference>
<dbReference type="NCBIfam" id="TIGR00147">
    <property type="entry name" value="YegS/Rv2252/BmrU family lipid kinase"/>
    <property type="match status" value="1"/>
</dbReference>
<dbReference type="Pfam" id="PF00781">
    <property type="entry name" value="DAGK_cat"/>
    <property type="match status" value="1"/>
</dbReference>
<dbReference type="InterPro" id="IPR017438">
    <property type="entry name" value="ATP-NAD_kinase_N"/>
</dbReference>
<keyword evidence="3" id="KW-0444">Lipid biosynthesis</keyword>